<dbReference type="GO" id="GO:0016887">
    <property type="term" value="F:ATP hydrolysis activity"/>
    <property type="evidence" value="ECO:0007669"/>
    <property type="project" value="InterPro"/>
</dbReference>
<sequence length="244" mass="25603">MSETNDIARLRGVGVKLGRSEVLRGLELGLAPGELCVLLGRNGAGKTTLMRVLAGTLRAESGSVRVCGADPSRSAAARAAIGFVPSLPDLPPWMSLTTAARFARRCYPTWDDRRLWRAADALAVPRRGRISKLSRGQAAGVQLALALAARPRLLLLDEPFAGLDAVARDGLLSAFLTEVDLEDTATLVSTHDLDIAARIADRALLMDGGALREQAVGDAQLEHSAAALRALLTQTTPGPDGAAA</sequence>
<keyword evidence="5" id="KW-1185">Reference proteome</keyword>
<protein>
    <submittedName>
        <fullName evidence="4">ABC transporter ATP-binding protein YtrB</fullName>
    </submittedName>
</protein>
<reference evidence="4 5" key="1">
    <citation type="submission" date="2019-02" db="EMBL/GenBank/DDBJ databases">
        <title>Deep-cultivation of Planctomycetes and their phenomic and genomic characterization uncovers novel biology.</title>
        <authorList>
            <person name="Wiegand S."/>
            <person name="Jogler M."/>
            <person name="Boedeker C."/>
            <person name="Pinto D."/>
            <person name="Vollmers J."/>
            <person name="Rivas-Marin E."/>
            <person name="Kohn T."/>
            <person name="Peeters S.H."/>
            <person name="Heuer A."/>
            <person name="Rast P."/>
            <person name="Oberbeckmann S."/>
            <person name="Bunk B."/>
            <person name="Jeske O."/>
            <person name="Meyerdierks A."/>
            <person name="Storesund J.E."/>
            <person name="Kallscheuer N."/>
            <person name="Luecker S."/>
            <person name="Lage O.M."/>
            <person name="Pohl T."/>
            <person name="Merkel B.J."/>
            <person name="Hornburger P."/>
            <person name="Mueller R.-W."/>
            <person name="Bruemmer F."/>
            <person name="Labrenz M."/>
            <person name="Spormann A.M."/>
            <person name="Op den Camp H."/>
            <person name="Overmann J."/>
            <person name="Amann R."/>
            <person name="Jetten M.S.M."/>
            <person name="Mascher T."/>
            <person name="Medema M.H."/>
            <person name="Devos D.P."/>
            <person name="Kaster A.-K."/>
            <person name="Ovreas L."/>
            <person name="Rohde M."/>
            <person name="Galperin M.Y."/>
            <person name="Jogler C."/>
        </authorList>
    </citation>
    <scope>NUCLEOTIDE SEQUENCE [LARGE SCALE GENOMIC DNA]</scope>
    <source>
        <strain evidence="4 5">Pla133</strain>
    </source>
</reference>
<evidence type="ECO:0000256" key="2">
    <source>
        <dbReference type="ARBA" id="ARBA00022840"/>
    </source>
</evidence>
<dbReference type="RefSeq" id="WP_145062092.1">
    <property type="nucleotide sequence ID" value="NZ_CP036287.1"/>
</dbReference>
<dbReference type="GO" id="GO:0005524">
    <property type="term" value="F:ATP binding"/>
    <property type="evidence" value="ECO:0007669"/>
    <property type="project" value="UniProtKB-KW"/>
</dbReference>
<keyword evidence="1" id="KW-0547">Nucleotide-binding</keyword>
<dbReference type="SUPFAM" id="SSF52540">
    <property type="entry name" value="P-loop containing nucleoside triphosphate hydrolases"/>
    <property type="match status" value="1"/>
</dbReference>
<evidence type="ECO:0000313" key="4">
    <source>
        <dbReference type="EMBL" id="QDU65471.1"/>
    </source>
</evidence>
<organism evidence="4 5">
    <name type="scientific">Engelhardtia mirabilis</name>
    <dbReference type="NCBI Taxonomy" id="2528011"/>
    <lineage>
        <taxon>Bacteria</taxon>
        <taxon>Pseudomonadati</taxon>
        <taxon>Planctomycetota</taxon>
        <taxon>Planctomycetia</taxon>
        <taxon>Planctomycetia incertae sedis</taxon>
        <taxon>Engelhardtia</taxon>
    </lineage>
</organism>
<dbReference type="PROSITE" id="PS50893">
    <property type="entry name" value="ABC_TRANSPORTER_2"/>
    <property type="match status" value="1"/>
</dbReference>
<dbReference type="PANTHER" id="PTHR43158:SF10">
    <property type="entry name" value="ABC TRANSPORTER ATP-BINDING PROTEIN YTRB"/>
    <property type="match status" value="1"/>
</dbReference>
<proteinExistence type="predicted"/>
<dbReference type="InterPro" id="IPR003439">
    <property type="entry name" value="ABC_transporter-like_ATP-bd"/>
</dbReference>
<gene>
    <name evidence="4" type="primary">ytrB_2</name>
    <name evidence="4" type="ORF">Pla133_05360</name>
</gene>
<name>A0A518BER4_9BACT</name>
<accession>A0A518BER4</accession>
<dbReference type="PANTHER" id="PTHR43158">
    <property type="entry name" value="SKFA PEPTIDE EXPORT ATP-BINDING PROTEIN SKFE"/>
    <property type="match status" value="1"/>
</dbReference>
<dbReference type="AlphaFoldDB" id="A0A518BER4"/>
<dbReference type="Gene3D" id="3.40.50.300">
    <property type="entry name" value="P-loop containing nucleotide triphosphate hydrolases"/>
    <property type="match status" value="1"/>
</dbReference>
<feature type="domain" description="ABC transporter" evidence="3">
    <location>
        <begin position="8"/>
        <end position="233"/>
    </location>
</feature>
<dbReference type="InterPro" id="IPR003593">
    <property type="entry name" value="AAA+_ATPase"/>
</dbReference>
<dbReference type="Pfam" id="PF00005">
    <property type="entry name" value="ABC_tran"/>
    <property type="match status" value="1"/>
</dbReference>
<dbReference type="SMART" id="SM00382">
    <property type="entry name" value="AAA"/>
    <property type="match status" value="1"/>
</dbReference>
<evidence type="ECO:0000259" key="3">
    <source>
        <dbReference type="PROSITE" id="PS50893"/>
    </source>
</evidence>
<evidence type="ECO:0000313" key="5">
    <source>
        <dbReference type="Proteomes" id="UP000316921"/>
    </source>
</evidence>
<evidence type="ECO:0000256" key="1">
    <source>
        <dbReference type="ARBA" id="ARBA00022741"/>
    </source>
</evidence>
<dbReference type="Proteomes" id="UP000316921">
    <property type="component" value="Chromosome"/>
</dbReference>
<dbReference type="InterPro" id="IPR027417">
    <property type="entry name" value="P-loop_NTPase"/>
</dbReference>
<dbReference type="EMBL" id="CP036287">
    <property type="protein sequence ID" value="QDU65471.1"/>
    <property type="molecule type" value="Genomic_DNA"/>
</dbReference>
<keyword evidence="2 4" id="KW-0067">ATP-binding</keyword>
<dbReference type="KEGG" id="pbap:Pla133_05360"/>